<evidence type="ECO:0000313" key="2">
    <source>
        <dbReference type="Proteomes" id="UP000735302"/>
    </source>
</evidence>
<dbReference type="Proteomes" id="UP000735302">
    <property type="component" value="Unassembled WGS sequence"/>
</dbReference>
<evidence type="ECO:0000313" key="1">
    <source>
        <dbReference type="EMBL" id="GFN93206.1"/>
    </source>
</evidence>
<comment type="caution">
    <text evidence="1">The sequence shown here is derived from an EMBL/GenBank/DDBJ whole genome shotgun (WGS) entry which is preliminary data.</text>
</comment>
<gene>
    <name evidence="1" type="ORF">PoB_001971200</name>
</gene>
<sequence length="78" mass="8569">MPLFFKETAMLQDNVSGIRTHEPQRTRQTTFATLLGLLLSSSPSLTPVSSKVKSRPSPDIGHNLSLVIDHSAHSVAEW</sequence>
<reference evidence="1 2" key="1">
    <citation type="journal article" date="2021" name="Elife">
        <title>Chloroplast acquisition without the gene transfer in kleptoplastic sea slugs, Plakobranchus ocellatus.</title>
        <authorList>
            <person name="Maeda T."/>
            <person name="Takahashi S."/>
            <person name="Yoshida T."/>
            <person name="Shimamura S."/>
            <person name="Takaki Y."/>
            <person name="Nagai Y."/>
            <person name="Toyoda A."/>
            <person name="Suzuki Y."/>
            <person name="Arimoto A."/>
            <person name="Ishii H."/>
            <person name="Satoh N."/>
            <person name="Nishiyama T."/>
            <person name="Hasebe M."/>
            <person name="Maruyama T."/>
            <person name="Minagawa J."/>
            <person name="Obokata J."/>
            <person name="Shigenobu S."/>
        </authorList>
    </citation>
    <scope>NUCLEOTIDE SEQUENCE [LARGE SCALE GENOMIC DNA]</scope>
</reference>
<organism evidence="1 2">
    <name type="scientific">Plakobranchus ocellatus</name>
    <dbReference type="NCBI Taxonomy" id="259542"/>
    <lineage>
        <taxon>Eukaryota</taxon>
        <taxon>Metazoa</taxon>
        <taxon>Spiralia</taxon>
        <taxon>Lophotrochozoa</taxon>
        <taxon>Mollusca</taxon>
        <taxon>Gastropoda</taxon>
        <taxon>Heterobranchia</taxon>
        <taxon>Euthyneura</taxon>
        <taxon>Panpulmonata</taxon>
        <taxon>Sacoglossa</taxon>
        <taxon>Placobranchoidea</taxon>
        <taxon>Plakobranchidae</taxon>
        <taxon>Plakobranchus</taxon>
    </lineage>
</organism>
<keyword evidence="2" id="KW-1185">Reference proteome</keyword>
<accession>A0AAV3ZFE3</accession>
<dbReference type="AlphaFoldDB" id="A0AAV3ZFE3"/>
<protein>
    <submittedName>
        <fullName evidence="1">Uncharacterized protein</fullName>
    </submittedName>
</protein>
<dbReference type="EMBL" id="BLXT01002317">
    <property type="protein sequence ID" value="GFN93206.1"/>
    <property type="molecule type" value="Genomic_DNA"/>
</dbReference>
<name>A0AAV3ZFE3_9GAST</name>
<proteinExistence type="predicted"/>